<dbReference type="InterPro" id="IPR018060">
    <property type="entry name" value="HTH_AraC"/>
</dbReference>
<dbReference type="SUPFAM" id="SSF46689">
    <property type="entry name" value="Homeodomain-like"/>
    <property type="match status" value="2"/>
</dbReference>
<organism evidence="5 6">
    <name type="scientific">Pedobacter terrae</name>
    <dbReference type="NCBI Taxonomy" id="405671"/>
    <lineage>
        <taxon>Bacteria</taxon>
        <taxon>Pseudomonadati</taxon>
        <taxon>Bacteroidota</taxon>
        <taxon>Sphingobacteriia</taxon>
        <taxon>Sphingobacteriales</taxon>
        <taxon>Sphingobacteriaceae</taxon>
        <taxon>Pedobacter</taxon>
    </lineage>
</organism>
<dbReference type="PROSITE" id="PS01124">
    <property type="entry name" value="HTH_ARAC_FAMILY_2"/>
    <property type="match status" value="1"/>
</dbReference>
<evidence type="ECO:0000259" key="4">
    <source>
        <dbReference type="PROSITE" id="PS01124"/>
    </source>
</evidence>
<accession>A0A1G7ZKS2</accession>
<dbReference type="Proteomes" id="UP000199643">
    <property type="component" value="Unassembled WGS sequence"/>
</dbReference>
<evidence type="ECO:0000313" key="5">
    <source>
        <dbReference type="EMBL" id="SDH09342.1"/>
    </source>
</evidence>
<dbReference type="AlphaFoldDB" id="A0A1G7ZKS2"/>
<evidence type="ECO:0000313" key="6">
    <source>
        <dbReference type="Proteomes" id="UP000199643"/>
    </source>
</evidence>
<dbReference type="InterPro" id="IPR009057">
    <property type="entry name" value="Homeodomain-like_sf"/>
</dbReference>
<dbReference type="GO" id="GO:0003700">
    <property type="term" value="F:DNA-binding transcription factor activity"/>
    <property type="evidence" value="ECO:0007669"/>
    <property type="project" value="InterPro"/>
</dbReference>
<dbReference type="PANTHER" id="PTHR46796">
    <property type="entry name" value="HTH-TYPE TRANSCRIPTIONAL ACTIVATOR RHAS-RELATED"/>
    <property type="match status" value="1"/>
</dbReference>
<keyword evidence="2" id="KW-0238">DNA-binding</keyword>
<protein>
    <submittedName>
        <fullName evidence="5">AraC-like ligand binding domain-containing protein</fullName>
    </submittedName>
</protein>
<dbReference type="InterPro" id="IPR050204">
    <property type="entry name" value="AraC_XylS_family_regulators"/>
</dbReference>
<dbReference type="STRING" id="405671.SAMN05421827_11690"/>
<name>A0A1G7ZKS2_9SPHI</name>
<dbReference type="EMBL" id="FNCH01000016">
    <property type="protein sequence ID" value="SDH09342.1"/>
    <property type="molecule type" value="Genomic_DNA"/>
</dbReference>
<dbReference type="Gene3D" id="1.10.10.60">
    <property type="entry name" value="Homeodomain-like"/>
    <property type="match status" value="2"/>
</dbReference>
<proteinExistence type="predicted"/>
<dbReference type="Pfam" id="PF02311">
    <property type="entry name" value="AraC_binding"/>
    <property type="match status" value="1"/>
</dbReference>
<reference evidence="6" key="1">
    <citation type="submission" date="2016-10" db="EMBL/GenBank/DDBJ databases">
        <authorList>
            <person name="Varghese N."/>
            <person name="Submissions S."/>
        </authorList>
    </citation>
    <scope>NUCLEOTIDE SEQUENCE [LARGE SCALE GENOMIC DNA]</scope>
    <source>
        <strain evidence="6">DSM 17933</strain>
    </source>
</reference>
<feature type="domain" description="HTH araC/xylS-type" evidence="4">
    <location>
        <begin position="171"/>
        <end position="268"/>
    </location>
</feature>
<dbReference type="RefSeq" id="WP_208600673.1">
    <property type="nucleotide sequence ID" value="NZ_FNCH01000016.1"/>
</dbReference>
<gene>
    <name evidence="5" type="ORF">SAMN05421827_11690</name>
</gene>
<dbReference type="GO" id="GO:0043565">
    <property type="term" value="F:sequence-specific DNA binding"/>
    <property type="evidence" value="ECO:0007669"/>
    <property type="project" value="InterPro"/>
</dbReference>
<keyword evidence="3" id="KW-0804">Transcription</keyword>
<dbReference type="Pfam" id="PF12833">
    <property type="entry name" value="HTH_18"/>
    <property type="match status" value="1"/>
</dbReference>
<dbReference type="InterPro" id="IPR003313">
    <property type="entry name" value="AraC-bd"/>
</dbReference>
<dbReference type="SMART" id="SM00342">
    <property type="entry name" value="HTH_ARAC"/>
    <property type="match status" value="1"/>
</dbReference>
<evidence type="ECO:0000256" key="3">
    <source>
        <dbReference type="ARBA" id="ARBA00023163"/>
    </source>
</evidence>
<evidence type="ECO:0000256" key="2">
    <source>
        <dbReference type="ARBA" id="ARBA00023125"/>
    </source>
</evidence>
<keyword evidence="1" id="KW-0805">Transcription regulation</keyword>
<keyword evidence="6" id="KW-1185">Reference proteome</keyword>
<evidence type="ECO:0000256" key="1">
    <source>
        <dbReference type="ARBA" id="ARBA00023015"/>
    </source>
</evidence>
<sequence>MKIRDVNNIPADPHNISTYHKIPILDGLELLNAKKHTLDFPFHTHNNFNITLILNQTFYTKLNDKFLQAPIGTISITNPNEVHATPCDNKLGNSFFTFYVAPDVLKTLNKGHDVFFEDKIIYDHDLVNRFHYLSEHFNNPALDLEKELLHVLEKLVARYASSMYFSDQKTVLFQDFISENLMEKFSLADTAKRFGLDKYKFLRLFKHETGLTPNNYILLHRIEKCKKLLAKETDLMEVAIETGFYDVAHLSRHFKRFTGVTPSEYKRA</sequence>